<dbReference type="InterPro" id="IPR027266">
    <property type="entry name" value="TrmE/GcvT-like"/>
</dbReference>
<comment type="caution">
    <text evidence="1">The sequence shown here is derived from an EMBL/GenBank/DDBJ whole genome shotgun (WGS) entry which is preliminary data.</text>
</comment>
<dbReference type="RefSeq" id="WP_163043255.1">
    <property type="nucleotide sequence ID" value="NZ_JAAAMJ010000003.1"/>
</dbReference>
<name>A0A6L9MF98_9HYPH</name>
<dbReference type="Pfam" id="PF04268">
    <property type="entry name" value="SoxG"/>
    <property type="match status" value="1"/>
</dbReference>
<gene>
    <name evidence="1" type="ORF">GTW51_07405</name>
</gene>
<proteinExistence type="predicted"/>
<reference evidence="1 2" key="1">
    <citation type="submission" date="2020-01" db="EMBL/GenBank/DDBJ databases">
        <title>Genomes of bacteria type strains.</title>
        <authorList>
            <person name="Chen J."/>
            <person name="Zhu S."/>
            <person name="Chen J."/>
        </authorList>
    </citation>
    <scope>NUCLEOTIDE SEQUENCE [LARGE SCALE GENOMIC DNA]</scope>
    <source>
        <strain evidence="1 2">KCTC 52919</strain>
    </source>
</reference>
<dbReference type="Proteomes" id="UP000476332">
    <property type="component" value="Unassembled WGS sequence"/>
</dbReference>
<dbReference type="Gene3D" id="3.30.70.1520">
    <property type="entry name" value="Heterotetrameric sarcosine oxidase"/>
    <property type="match status" value="1"/>
</dbReference>
<sequence length="185" mass="19414">MADLAPAARPVLAFAPLGTPETPLRLVALPEGRVIHALATVRGLDLTDRLAVIAGDAPFAVRAYAPGQWFLVEDTPLAPGDLARLAEQVTGQLALSDQSHGRVRLSIEGPAARHLLAKGTGVNLGESAFPVGHSAPTLYGHVGIHLTRTAPERYELLVLRSFAVDLWEQLAKGGAEFLGTGSAAH</sequence>
<evidence type="ECO:0000313" key="1">
    <source>
        <dbReference type="EMBL" id="NDV86524.1"/>
    </source>
</evidence>
<organism evidence="1 2">
    <name type="scientific">Aurantimonas aggregata</name>
    <dbReference type="NCBI Taxonomy" id="2047720"/>
    <lineage>
        <taxon>Bacteria</taxon>
        <taxon>Pseudomonadati</taxon>
        <taxon>Pseudomonadota</taxon>
        <taxon>Alphaproteobacteria</taxon>
        <taxon>Hyphomicrobiales</taxon>
        <taxon>Aurantimonadaceae</taxon>
        <taxon>Aurantimonas</taxon>
    </lineage>
</organism>
<dbReference type="EMBL" id="JAAAMJ010000003">
    <property type="protein sequence ID" value="NDV86524.1"/>
    <property type="molecule type" value="Genomic_DNA"/>
</dbReference>
<dbReference type="SUPFAM" id="SSF103025">
    <property type="entry name" value="Folate-binding domain"/>
    <property type="match status" value="1"/>
</dbReference>
<evidence type="ECO:0000313" key="2">
    <source>
        <dbReference type="Proteomes" id="UP000476332"/>
    </source>
</evidence>
<keyword evidence="2" id="KW-1185">Reference proteome</keyword>
<accession>A0A6L9MF98</accession>
<dbReference type="AlphaFoldDB" id="A0A6L9MF98"/>
<protein>
    <submittedName>
        <fullName evidence="1">Sarcosine oxidase subunit gamma</fullName>
    </submittedName>
</protein>
<dbReference type="Gene3D" id="3.30.1360.120">
    <property type="entry name" value="Probable tRNA modification gtpase trme, domain 1"/>
    <property type="match status" value="1"/>
</dbReference>
<dbReference type="InterPro" id="IPR007375">
    <property type="entry name" value="SoxG"/>
</dbReference>